<feature type="compositionally biased region" description="Basic and acidic residues" evidence="1">
    <location>
        <begin position="449"/>
        <end position="467"/>
    </location>
</feature>
<evidence type="ECO:0000313" key="2">
    <source>
        <dbReference type="EMBL" id="MPL73106.1"/>
    </source>
</evidence>
<feature type="region of interest" description="Disordered" evidence="1">
    <location>
        <begin position="541"/>
        <end position="572"/>
    </location>
</feature>
<dbReference type="EMBL" id="VSSQ01000070">
    <property type="protein sequence ID" value="MPL73106.1"/>
    <property type="molecule type" value="Genomic_DNA"/>
</dbReference>
<gene>
    <name evidence="2" type="ORF">SDC9_18899</name>
</gene>
<evidence type="ECO:0000256" key="1">
    <source>
        <dbReference type="SAM" id="MobiDB-lite"/>
    </source>
</evidence>
<proteinExistence type="predicted"/>
<feature type="compositionally biased region" description="Basic and acidic residues" evidence="1">
    <location>
        <begin position="541"/>
        <end position="557"/>
    </location>
</feature>
<protein>
    <submittedName>
        <fullName evidence="2">Uncharacterized protein</fullName>
    </submittedName>
</protein>
<dbReference type="AlphaFoldDB" id="A0A644U1I2"/>
<name>A0A644U1I2_9ZZZZ</name>
<feature type="region of interest" description="Disordered" evidence="1">
    <location>
        <begin position="291"/>
        <end position="489"/>
    </location>
</feature>
<feature type="compositionally biased region" description="Basic and acidic residues" evidence="1">
    <location>
        <begin position="352"/>
        <end position="397"/>
    </location>
</feature>
<comment type="caution">
    <text evidence="2">The sequence shown here is derived from an EMBL/GenBank/DDBJ whole genome shotgun (WGS) entry which is preliminary data.</text>
</comment>
<organism evidence="2">
    <name type="scientific">bioreactor metagenome</name>
    <dbReference type="NCBI Taxonomy" id="1076179"/>
    <lineage>
        <taxon>unclassified sequences</taxon>
        <taxon>metagenomes</taxon>
        <taxon>ecological metagenomes</taxon>
    </lineage>
</organism>
<feature type="compositionally biased region" description="Basic and acidic residues" evidence="1">
    <location>
        <begin position="420"/>
        <end position="431"/>
    </location>
</feature>
<sequence length="605" mass="66975">MGPDLPFERVVQRLGHRRGIAVRHRRLDQNAEAQPVGLADRVDRDQVGLQLQRQLGRRGGGLRRTSEEGQMCALAEELVEAESHHAARAQEAQHRLQIVVAGEERRRDGRDRAQVMAVEQRVAHRPVDRADAIAAPGQRAAPGVVIAEMPGRDDHRPAFVMGGLQRRGARAFKRQVAHPGEEFLAGIDLGERAADIVGHRAHQPLDLGLREFRAGQGKVRADPPAPARDWRHQMRHRPAHHRHPPLVGQAARKRHQATEHRVGEAVGQAGVRVFGHRSLCGLALAIPDIETRPDDHKRTGHRPGVGQLAEEDKAPQAGEDQAEIAEGREGRGLAQAEGAHDERLAGAAQHAKRQEDREIGHRHFLPDEGQGDRAEHGADQRRPDQRGGERVGAHDAGEQVARGIAEGRGEGEGGGGLEGTDARAQDHQRAEEGDDDAGDAARPDPLAQEQRRAERDQDRIDVEERIRLGQTDVTDGDEEEHDGDHLHHPARRLRERLAGAQARQEGAAIDERHQREVDREARPDQLRRVVAGDEILRHRVHQREGRERAEQEQHAEPRGTPPGRCRLINGRGGRLRPPRFILDLGRAQSRLFTFSATASAVMPNS</sequence>
<reference evidence="2" key="1">
    <citation type="submission" date="2019-08" db="EMBL/GenBank/DDBJ databases">
        <authorList>
            <person name="Kucharzyk K."/>
            <person name="Murdoch R.W."/>
            <person name="Higgins S."/>
            <person name="Loffler F."/>
        </authorList>
    </citation>
    <scope>NUCLEOTIDE SEQUENCE</scope>
</reference>
<accession>A0A644U1I2</accession>